<dbReference type="STRING" id="702114.A1355_12500"/>
<gene>
    <name evidence="10" type="ORF">A1355_12500</name>
</gene>
<evidence type="ECO:0000256" key="6">
    <source>
        <dbReference type="SAM" id="Phobius"/>
    </source>
</evidence>
<dbReference type="RefSeq" id="WP_064030989.1">
    <property type="nucleotide sequence ID" value="NZ_LUUK01000200.1"/>
</dbReference>
<evidence type="ECO:0008006" key="12">
    <source>
        <dbReference type="Google" id="ProtNLM"/>
    </source>
</evidence>
<dbReference type="InterPro" id="IPR007895">
    <property type="entry name" value="MASE1"/>
</dbReference>
<dbReference type="InterPro" id="IPR035965">
    <property type="entry name" value="PAS-like_dom_sf"/>
</dbReference>
<evidence type="ECO:0000313" key="10">
    <source>
        <dbReference type="EMBL" id="OAI14447.1"/>
    </source>
</evidence>
<feature type="domain" description="GGDEF" evidence="9">
    <location>
        <begin position="579"/>
        <end position="709"/>
    </location>
</feature>
<dbReference type="GO" id="GO:0005886">
    <property type="term" value="C:plasma membrane"/>
    <property type="evidence" value="ECO:0007669"/>
    <property type="project" value="UniProtKB-SubCell"/>
</dbReference>
<dbReference type="InterPro" id="IPR052163">
    <property type="entry name" value="DGC-Regulatory_Protein"/>
</dbReference>
<comment type="caution">
    <text evidence="10">The sequence shown here is derived from an EMBL/GenBank/DDBJ whole genome shotgun (WGS) entry which is preliminary data.</text>
</comment>
<dbReference type="AlphaFoldDB" id="A0A177N934"/>
<keyword evidence="4 6" id="KW-1133">Transmembrane helix</keyword>
<proteinExistence type="predicted"/>
<dbReference type="CDD" id="cd01949">
    <property type="entry name" value="GGDEF"/>
    <property type="match status" value="1"/>
</dbReference>
<dbReference type="PROSITE" id="PS50112">
    <property type="entry name" value="PAS"/>
    <property type="match status" value="1"/>
</dbReference>
<feature type="domain" description="PAS" evidence="7">
    <location>
        <begin position="421"/>
        <end position="468"/>
    </location>
</feature>
<dbReference type="SUPFAM" id="SSF55785">
    <property type="entry name" value="PYP-like sensor domain (PAS domain)"/>
    <property type="match status" value="2"/>
</dbReference>
<dbReference type="SMART" id="SM00091">
    <property type="entry name" value="PAS"/>
    <property type="match status" value="1"/>
</dbReference>
<dbReference type="CDD" id="cd00130">
    <property type="entry name" value="PAS"/>
    <property type="match status" value="2"/>
</dbReference>
<dbReference type="PANTHER" id="PTHR46663:SF3">
    <property type="entry name" value="SLL0267 PROTEIN"/>
    <property type="match status" value="1"/>
</dbReference>
<evidence type="ECO:0000313" key="11">
    <source>
        <dbReference type="Proteomes" id="UP000077628"/>
    </source>
</evidence>
<dbReference type="SMART" id="SM00267">
    <property type="entry name" value="GGDEF"/>
    <property type="match status" value="1"/>
</dbReference>
<dbReference type="InterPro" id="IPR013655">
    <property type="entry name" value="PAS_fold_3"/>
</dbReference>
<name>A0A177N934_9GAMM</name>
<evidence type="ECO:0000256" key="1">
    <source>
        <dbReference type="ARBA" id="ARBA00004651"/>
    </source>
</evidence>
<evidence type="ECO:0000259" key="9">
    <source>
        <dbReference type="PROSITE" id="PS50887"/>
    </source>
</evidence>
<dbReference type="EMBL" id="LUUK01000200">
    <property type="protein sequence ID" value="OAI14447.1"/>
    <property type="molecule type" value="Genomic_DNA"/>
</dbReference>
<dbReference type="Pfam" id="PF00990">
    <property type="entry name" value="GGDEF"/>
    <property type="match status" value="1"/>
</dbReference>
<sequence>MKSQSGVTVFLKVIGVALLYAALAKLVLAFFSDASGVTLVWFPSGLGLVTIILGGWRFVPAVFVGALLAGLLVDDSLAISAGIAVGNTLESWLGAWFLSGHSGFSPALKHPRDFVWLGIAALFSAGFSALIGPMILLFAGHVALDSAFDSMLHWWMADVFGMALLTPLVLIWKDWPLDWFAPRRLPETLAFIALSAVCGQTVFLAWWPDLFGDFAKSYWPFMFVIWAAARFGRHGVTLLITMTAVQSLWGLEHGVGPFVGKGVQEGLLSIWFYLLIFAAVGIPLALMLFDKEQYTRALRQSEARMGFALDTIGAGAWDLDLASKDVQRTPTHDRIFGYSQMRRVWSYQMLLDHVLPGHREAVDARFQQAIGMAANCDIECEIRRADGEKRWIRIAGCYLPGRPARMAGIVQDVTDSKLAEEDRQLAMLFYQGCSEAMMITDLDGLIVSVNPAFADVTGYAAEEVIGKNARILGSGRHDAAFFQAMWAAIQATGQWRGEIWNRRKNGELYVELLTINTIFDRNGLELRRIGVFFDITHRKLTEEQLWQQANFDPLTGAGNRRMLYARLDQEVKKSQRSGALLALMIVSFDGFKELNESLGYAKGDSVLQEVAQRLVGGIRETDIVARLDGAEFAVLLTELDKLDSIAKLAGHLAELLAKPYAGVEATGLLNCRIGIALSPVDASDAEGLQRSAIHALRRCEAGRYAFFNQFALSGN</sequence>
<keyword evidence="5 6" id="KW-0472">Membrane</keyword>
<dbReference type="Gene3D" id="3.30.70.270">
    <property type="match status" value="1"/>
</dbReference>
<organism evidence="10 11">
    <name type="scientific">Methylomonas koyamae</name>
    <dbReference type="NCBI Taxonomy" id="702114"/>
    <lineage>
        <taxon>Bacteria</taxon>
        <taxon>Pseudomonadati</taxon>
        <taxon>Pseudomonadota</taxon>
        <taxon>Gammaproteobacteria</taxon>
        <taxon>Methylococcales</taxon>
        <taxon>Methylococcaceae</taxon>
        <taxon>Methylomonas</taxon>
    </lineage>
</organism>
<dbReference type="NCBIfam" id="TIGR00229">
    <property type="entry name" value="sensory_box"/>
    <property type="match status" value="2"/>
</dbReference>
<dbReference type="Pfam" id="PF13426">
    <property type="entry name" value="PAS_9"/>
    <property type="match status" value="1"/>
</dbReference>
<keyword evidence="2" id="KW-1003">Cell membrane</keyword>
<dbReference type="Pfam" id="PF08447">
    <property type="entry name" value="PAS_3"/>
    <property type="match status" value="1"/>
</dbReference>
<feature type="transmembrane region" description="Helical" evidence="6">
    <location>
        <begin position="114"/>
        <end position="140"/>
    </location>
</feature>
<dbReference type="InterPro" id="IPR043128">
    <property type="entry name" value="Rev_trsase/Diguanyl_cyclase"/>
</dbReference>
<feature type="transmembrane region" description="Helical" evidence="6">
    <location>
        <begin position="219"/>
        <end position="250"/>
    </location>
</feature>
<evidence type="ECO:0000256" key="4">
    <source>
        <dbReference type="ARBA" id="ARBA00022989"/>
    </source>
</evidence>
<accession>A0A177N934</accession>
<dbReference type="PROSITE" id="PS50113">
    <property type="entry name" value="PAC"/>
    <property type="match status" value="1"/>
</dbReference>
<dbReference type="InterPro" id="IPR000160">
    <property type="entry name" value="GGDEF_dom"/>
</dbReference>
<protein>
    <recommendedName>
        <fullName evidence="12">Diguanylate cyclase</fullName>
    </recommendedName>
</protein>
<keyword evidence="11" id="KW-1185">Reference proteome</keyword>
<dbReference type="Gene3D" id="3.30.450.20">
    <property type="entry name" value="PAS domain"/>
    <property type="match status" value="2"/>
</dbReference>
<dbReference type="InterPro" id="IPR029787">
    <property type="entry name" value="Nucleotide_cyclase"/>
</dbReference>
<dbReference type="SMART" id="SM00086">
    <property type="entry name" value="PAC"/>
    <property type="match status" value="2"/>
</dbReference>
<dbReference type="PROSITE" id="PS50887">
    <property type="entry name" value="GGDEF"/>
    <property type="match status" value="1"/>
</dbReference>
<comment type="subcellular location">
    <subcellularLocation>
        <location evidence="1">Cell membrane</location>
        <topology evidence="1">Multi-pass membrane protein</topology>
    </subcellularLocation>
</comment>
<dbReference type="Pfam" id="PF05231">
    <property type="entry name" value="MASE1"/>
    <property type="match status" value="1"/>
</dbReference>
<dbReference type="NCBIfam" id="TIGR00254">
    <property type="entry name" value="GGDEF"/>
    <property type="match status" value="1"/>
</dbReference>
<dbReference type="PANTHER" id="PTHR46663">
    <property type="entry name" value="DIGUANYLATE CYCLASE DGCT-RELATED"/>
    <property type="match status" value="1"/>
</dbReference>
<dbReference type="InterPro" id="IPR000700">
    <property type="entry name" value="PAS-assoc_C"/>
</dbReference>
<feature type="domain" description="PAC" evidence="8">
    <location>
        <begin position="495"/>
        <end position="547"/>
    </location>
</feature>
<feature type="transmembrane region" description="Helical" evidence="6">
    <location>
        <begin position="188"/>
        <end position="207"/>
    </location>
</feature>
<dbReference type="Proteomes" id="UP000077628">
    <property type="component" value="Unassembled WGS sequence"/>
</dbReference>
<keyword evidence="3 6" id="KW-0812">Transmembrane</keyword>
<evidence type="ECO:0000256" key="3">
    <source>
        <dbReference type="ARBA" id="ARBA00022692"/>
    </source>
</evidence>
<feature type="transmembrane region" description="Helical" evidence="6">
    <location>
        <begin position="9"/>
        <end position="31"/>
    </location>
</feature>
<feature type="transmembrane region" description="Helical" evidence="6">
    <location>
        <begin position="270"/>
        <end position="289"/>
    </location>
</feature>
<dbReference type="SUPFAM" id="SSF55073">
    <property type="entry name" value="Nucleotide cyclase"/>
    <property type="match status" value="1"/>
</dbReference>
<evidence type="ECO:0000256" key="5">
    <source>
        <dbReference type="ARBA" id="ARBA00023136"/>
    </source>
</evidence>
<dbReference type="InterPro" id="IPR000014">
    <property type="entry name" value="PAS"/>
</dbReference>
<evidence type="ECO:0000256" key="2">
    <source>
        <dbReference type="ARBA" id="ARBA00022475"/>
    </source>
</evidence>
<evidence type="ECO:0000259" key="7">
    <source>
        <dbReference type="PROSITE" id="PS50112"/>
    </source>
</evidence>
<feature type="transmembrane region" description="Helical" evidence="6">
    <location>
        <begin position="152"/>
        <end position="172"/>
    </location>
</feature>
<dbReference type="InterPro" id="IPR001610">
    <property type="entry name" value="PAC"/>
</dbReference>
<reference evidence="11" key="1">
    <citation type="submission" date="2016-03" db="EMBL/GenBank/DDBJ databases">
        <authorList>
            <person name="Heylen K."/>
            <person name="De Vos P."/>
            <person name="Vekeman B."/>
        </authorList>
    </citation>
    <scope>NUCLEOTIDE SEQUENCE [LARGE SCALE GENOMIC DNA]</scope>
    <source>
        <strain evidence="11">R-45383</strain>
    </source>
</reference>
<evidence type="ECO:0000259" key="8">
    <source>
        <dbReference type="PROSITE" id="PS50113"/>
    </source>
</evidence>